<dbReference type="VEuPathDB" id="AmoebaDB:DDB_G0268360"/>
<dbReference type="AlphaFoldDB" id="Q55G38"/>
<dbReference type="RefSeq" id="XP_647345.1">
    <property type="nucleotide sequence ID" value="XM_642253.1"/>
</dbReference>
<evidence type="ECO:0000313" key="11">
    <source>
        <dbReference type="Proteomes" id="UP000002195"/>
    </source>
</evidence>
<dbReference type="GO" id="GO:0045259">
    <property type="term" value="C:proton-transporting ATP synthase complex"/>
    <property type="evidence" value="ECO:0007669"/>
    <property type="project" value="UniProtKB-KW"/>
</dbReference>
<dbReference type="dictyBase" id="DDB_G0268360"/>
<evidence type="ECO:0000256" key="1">
    <source>
        <dbReference type="ARBA" id="ARBA00004325"/>
    </source>
</evidence>
<dbReference type="HOGENOM" id="CLU_2417795_0_0_1"/>
<comment type="similarity">
    <text evidence="2">Belongs to the ATPase g subunit family.</text>
</comment>
<evidence type="ECO:0000256" key="7">
    <source>
        <dbReference type="ARBA" id="ARBA00023128"/>
    </source>
</evidence>
<keyword evidence="4" id="KW-0138">CF(0)</keyword>
<keyword evidence="7" id="KW-0496">Mitochondrion</keyword>
<evidence type="ECO:0000256" key="2">
    <source>
        <dbReference type="ARBA" id="ARBA00005699"/>
    </source>
</evidence>
<dbReference type="GO" id="GO:0015078">
    <property type="term" value="F:proton transmembrane transporter activity"/>
    <property type="evidence" value="ECO:0007669"/>
    <property type="project" value="InterPro"/>
</dbReference>
<dbReference type="GO" id="GO:0031966">
    <property type="term" value="C:mitochondrial membrane"/>
    <property type="evidence" value="ECO:0007669"/>
    <property type="project" value="UniProtKB-SubCell"/>
</dbReference>
<sequence>MKMTHPNWTGIGCEILNYLKGRYTSQIIKQDFNLFLNKAKSPKDITVADAKRIGTTALFMTSLFFVGEVIGKNSIAGYNPGYDIDAKSIITKKD</sequence>
<keyword evidence="6" id="KW-0406">Ion transport</keyword>
<protein>
    <submittedName>
        <fullName evidence="10">Uncharacterized protein</fullName>
    </submittedName>
</protein>
<dbReference type="eggNOG" id="ENOG502RIAH">
    <property type="taxonomic scope" value="Eukaryota"/>
</dbReference>
<dbReference type="InParanoid" id="Q55G38"/>
<dbReference type="InterPro" id="IPR006808">
    <property type="entry name" value="ATP_synth_F0_gsu_mt"/>
</dbReference>
<evidence type="ECO:0000256" key="4">
    <source>
        <dbReference type="ARBA" id="ARBA00022547"/>
    </source>
</evidence>
<reference evidence="10 11" key="1">
    <citation type="journal article" date="2005" name="Nature">
        <title>The genome of the social amoeba Dictyostelium discoideum.</title>
        <authorList>
            <consortium name="The Dictyostelium discoideum Sequencing Consortium"/>
            <person name="Eichinger L."/>
            <person name="Pachebat J.A."/>
            <person name="Glockner G."/>
            <person name="Rajandream M.A."/>
            <person name="Sucgang R."/>
            <person name="Berriman M."/>
            <person name="Song J."/>
            <person name="Olsen R."/>
            <person name="Szafranski K."/>
            <person name="Xu Q."/>
            <person name="Tunggal B."/>
            <person name="Kummerfeld S."/>
            <person name="Madera M."/>
            <person name="Konfortov B.A."/>
            <person name="Rivero F."/>
            <person name="Bankier A.T."/>
            <person name="Lehmann R."/>
            <person name="Hamlin N."/>
            <person name="Davies R."/>
            <person name="Gaudet P."/>
            <person name="Fey P."/>
            <person name="Pilcher K."/>
            <person name="Chen G."/>
            <person name="Saunders D."/>
            <person name="Sodergren E."/>
            <person name="Davis P."/>
            <person name="Kerhornou A."/>
            <person name="Nie X."/>
            <person name="Hall N."/>
            <person name="Anjard C."/>
            <person name="Hemphill L."/>
            <person name="Bason N."/>
            <person name="Farbrother P."/>
            <person name="Desany B."/>
            <person name="Just E."/>
            <person name="Morio T."/>
            <person name="Rost R."/>
            <person name="Churcher C."/>
            <person name="Cooper J."/>
            <person name="Haydock S."/>
            <person name="van Driessche N."/>
            <person name="Cronin A."/>
            <person name="Goodhead I."/>
            <person name="Muzny D."/>
            <person name="Mourier T."/>
            <person name="Pain A."/>
            <person name="Lu M."/>
            <person name="Harper D."/>
            <person name="Lindsay R."/>
            <person name="Hauser H."/>
            <person name="James K."/>
            <person name="Quiles M."/>
            <person name="Madan Babu M."/>
            <person name="Saito T."/>
            <person name="Buchrieser C."/>
            <person name="Wardroper A."/>
            <person name="Felder M."/>
            <person name="Thangavelu M."/>
            <person name="Johnson D."/>
            <person name="Knights A."/>
            <person name="Loulseged H."/>
            <person name="Mungall K."/>
            <person name="Oliver K."/>
            <person name="Price C."/>
            <person name="Quail M.A."/>
            <person name="Urushihara H."/>
            <person name="Hernandez J."/>
            <person name="Rabbinowitsch E."/>
            <person name="Steffen D."/>
            <person name="Sanders M."/>
            <person name="Ma J."/>
            <person name="Kohara Y."/>
            <person name="Sharp S."/>
            <person name="Simmonds M."/>
            <person name="Spiegler S."/>
            <person name="Tivey A."/>
            <person name="Sugano S."/>
            <person name="White B."/>
            <person name="Walker D."/>
            <person name="Woodward J."/>
            <person name="Winckler T."/>
            <person name="Tanaka Y."/>
            <person name="Shaulsky G."/>
            <person name="Schleicher M."/>
            <person name="Weinstock G."/>
            <person name="Rosenthal A."/>
            <person name="Cox E.C."/>
            <person name="Chisholm R.L."/>
            <person name="Gibbs R."/>
            <person name="Loomis W.F."/>
            <person name="Platzer M."/>
            <person name="Kay R.R."/>
            <person name="Williams J."/>
            <person name="Dear P.H."/>
            <person name="Noegel A.A."/>
            <person name="Barrell B."/>
            <person name="Kuspa A."/>
        </authorList>
    </citation>
    <scope>NUCLEOTIDE SEQUENCE [LARGE SCALE GENOMIC DNA]</scope>
    <source>
        <strain evidence="10 11">AX4</strain>
    </source>
</reference>
<evidence type="ECO:0000256" key="6">
    <source>
        <dbReference type="ARBA" id="ARBA00023065"/>
    </source>
</evidence>
<gene>
    <name evidence="10" type="ORF">DDB_G0268360</name>
</gene>
<keyword evidence="9" id="KW-0066">ATP synthesis</keyword>
<dbReference type="EMBL" id="AAFI02000003">
    <property type="protein sequence ID" value="EAL73633.1"/>
    <property type="molecule type" value="Genomic_DNA"/>
</dbReference>
<evidence type="ECO:0000256" key="3">
    <source>
        <dbReference type="ARBA" id="ARBA00022448"/>
    </source>
</evidence>
<comment type="caution">
    <text evidence="10">The sequence shown here is derived from an EMBL/GenBank/DDBJ whole genome shotgun (WGS) entry which is preliminary data.</text>
</comment>
<comment type="subcellular location">
    <subcellularLocation>
        <location evidence="1">Mitochondrion membrane</location>
    </subcellularLocation>
</comment>
<evidence type="ECO:0000256" key="8">
    <source>
        <dbReference type="ARBA" id="ARBA00023136"/>
    </source>
</evidence>
<evidence type="ECO:0000256" key="5">
    <source>
        <dbReference type="ARBA" id="ARBA00022781"/>
    </source>
</evidence>
<keyword evidence="5" id="KW-0375">Hydrogen ion transport</keyword>
<dbReference type="GO" id="GO:0015986">
    <property type="term" value="P:proton motive force-driven ATP synthesis"/>
    <property type="evidence" value="ECO:0007669"/>
    <property type="project" value="InterPro"/>
</dbReference>
<dbReference type="PaxDb" id="44689-DDB0305056"/>
<keyword evidence="8" id="KW-0472">Membrane</keyword>
<dbReference type="FunCoup" id="Q55G38">
    <property type="interactions" value="367"/>
</dbReference>
<dbReference type="Pfam" id="PF04718">
    <property type="entry name" value="ATP-synt_G"/>
    <property type="match status" value="1"/>
</dbReference>
<evidence type="ECO:0000256" key="9">
    <source>
        <dbReference type="ARBA" id="ARBA00023310"/>
    </source>
</evidence>
<name>Q55G38_DICDI</name>
<accession>Q55G38</accession>
<dbReference type="GeneID" id="8616156"/>
<keyword evidence="3" id="KW-0813">Transport</keyword>
<keyword evidence="11" id="KW-1185">Reference proteome</keyword>
<dbReference type="KEGG" id="ddi:DDB_G0268360"/>
<organism evidence="10 11">
    <name type="scientific">Dictyostelium discoideum</name>
    <name type="common">Social amoeba</name>
    <dbReference type="NCBI Taxonomy" id="44689"/>
    <lineage>
        <taxon>Eukaryota</taxon>
        <taxon>Amoebozoa</taxon>
        <taxon>Evosea</taxon>
        <taxon>Eumycetozoa</taxon>
        <taxon>Dictyostelia</taxon>
        <taxon>Dictyosteliales</taxon>
        <taxon>Dictyosteliaceae</taxon>
        <taxon>Dictyostelium</taxon>
    </lineage>
</organism>
<dbReference type="Proteomes" id="UP000002195">
    <property type="component" value="Unassembled WGS sequence"/>
</dbReference>
<proteinExistence type="inferred from homology"/>
<evidence type="ECO:0000313" key="10">
    <source>
        <dbReference type="EMBL" id="EAL73633.1"/>
    </source>
</evidence>